<organism evidence="1 2">
    <name type="scientific">Coprococcus intestinihominis</name>
    <dbReference type="NCBI Taxonomy" id="3133154"/>
    <lineage>
        <taxon>Bacteria</taxon>
        <taxon>Bacillati</taxon>
        <taxon>Bacillota</taxon>
        <taxon>Clostridia</taxon>
        <taxon>Lachnospirales</taxon>
        <taxon>Lachnospiraceae</taxon>
        <taxon>Coprococcus</taxon>
    </lineage>
</organism>
<dbReference type="EMBL" id="JBBMEK010000014">
    <property type="protein sequence ID" value="MEQ2363918.1"/>
    <property type="molecule type" value="Genomic_DNA"/>
</dbReference>
<accession>A0ABV1B2C0</accession>
<sequence length="55" mass="6243">MMSEREKKILETLTTALPSMSEFDKGYLMGKGEAIMDMKRAEKKEEEKCIGRGEG</sequence>
<evidence type="ECO:0000313" key="2">
    <source>
        <dbReference type="Proteomes" id="UP001469749"/>
    </source>
</evidence>
<reference evidence="1 2" key="1">
    <citation type="submission" date="2024-03" db="EMBL/GenBank/DDBJ databases">
        <title>Human intestinal bacterial collection.</title>
        <authorList>
            <person name="Pauvert C."/>
            <person name="Hitch T.C.A."/>
            <person name="Clavel T."/>
        </authorList>
    </citation>
    <scope>NUCLEOTIDE SEQUENCE [LARGE SCALE GENOMIC DNA]</scope>
    <source>
        <strain evidence="1 2">CLA-AA-H190</strain>
    </source>
</reference>
<comment type="caution">
    <text evidence="1">The sequence shown here is derived from an EMBL/GenBank/DDBJ whole genome shotgun (WGS) entry which is preliminary data.</text>
</comment>
<proteinExistence type="predicted"/>
<gene>
    <name evidence="1" type="ORF">WMO25_02260</name>
</gene>
<dbReference type="RefSeq" id="WP_349083854.1">
    <property type="nucleotide sequence ID" value="NZ_JBBMEK010000014.1"/>
</dbReference>
<evidence type="ECO:0000313" key="1">
    <source>
        <dbReference type="EMBL" id="MEQ2363918.1"/>
    </source>
</evidence>
<name>A0ABV1B2C0_9FIRM</name>
<protein>
    <submittedName>
        <fullName evidence="1">Uncharacterized protein</fullName>
    </submittedName>
</protein>
<keyword evidence="2" id="KW-1185">Reference proteome</keyword>
<dbReference type="Proteomes" id="UP001469749">
    <property type="component" value="Unassembled WGS sequence"/>
</dbReference>